<dbReference type="EMBL" id="JBHSBV010000003">
    <property type="protein sequence ID" value="MFC4201453.1"/>
    <property type="molecule type" value="Genomic_DNA"/>
</dbReference>
<evidence type="ECO:0000313" key="7">
    <source>
        <dbReference type="Proteomes" id="UP001595848"/>
    </source>
</evidence>
<reference evidence="7" key="1">
    <citation type="journal article" date="2019" name="Int. J. Syst. Evol. Microbiol.">
        <title>The Global Catalogue of Microorganisms (GCM) 10K type strain sequencing project: providing services to taxonomists for standard genome sequencing and annotation.</title>
        <authorList>
            <consortium name="The Broad Institute Genomics Platform"/>
            <consortium name="The Broad Institute Genome Sequencing Center for Infectious Disease"/>
            <person name="Wu L."/>
            <person name="Ma J."/>
        </authorList>
    </citation>
    <scope>NUCLEOTIDE SEQUENCE [LARGE SCALE GENOMIC DNA]</scope>
    <source>
        <strain evidence="7">LMG 24813</strain>
    </source>
</reference>
<dbReference type="InterPro" id="IPR003953">
    <property type="entry name" value="FAD-dep_OxRdtase_2_FAD-bd"/>
</dbReference>
<proteinExistence type="predicted"/>
<dbReference type="PANTHER" id="PTHR43400:SF10">
    <property type="entry name" value="3-OXOSTEROID 1-DEHYDROGENASE"/>
    <property type="match status" value="1"/>
</dbReference>
<keyword evidence="4" id="KW-0560">Oxidoreductase</keyword>
<keyword evidence="2" id="KW-0285">Flavoprotein</keyword>
<comment type="cofactor">
    <cofactor evidence="1">
        <name>FAD</name>
        <dbReference type="ChEBI" id="CHEBI:57692"/>
    </cofactor>
</comment>
<organism evidence="6 7">
    <name type="scientific">Candidimonas humi</name>
    <dbReference type="NCBI Taxonomy" id="683355"/>
    <lineage>
        <taxon>Bacteria</taxon>
        <taxon>Pseudomonadati</taxon>
        <taxon>Pseudomonadota</taxon>
        <taxon>Betaproteobacteria</taxon>
        <taxon>Burkholderiales</taxon>
        <taxon>Alcaligenaceae</taxon>
        <taxon>Candidimonas</taxon>
    </lineage>
</organism>
<gene>
    <name evidence="6" type="ORF">ACFOY1_10860</name>
</gene>
<keyword evidence="7" id="KW-1185">Reference proteome</keyword>
<keyword evidence="3" id="KW-0274">FAD</keyword>
<dbReference type="Pfam" id="PF00890">
    <property type="entry name" value="FAD_binding_2"/>
    <property type="match status" value="1"/>
</dbReference>
<comment type="caution">
    <text evidence="6">The sequence shown here is derived from an EMBL/GenBank/DDBJ whole genome shotgun (WGS) entry which is preliminary data.</text>
</comment>
<dbReference type="Proteomes" id="UP001595848">
    <property type="component" value="Unassembled WGS sequence"/>
</dbReference>
<sequence>MLHDRDVEFDAAVDILVIGAGGCGLCAALSAHSAAQGGDIAVLEKNDRLQGNTALSSGSIPAAGTRFQAQAGLADSAEAFVEDLQRIAGVHQMPGLTRRLAEVSAELVEWLVDVAGVNLTLVETYKHIGHRQYRLHSPPSRRGADLLDDLADAVARRNIPIVFGNGATDLVVDERGRVCGVQARTRDGACTTLAARAVILATNGFGNNRELLREFCPEVAAAPYGGATGSEGEAVLWGRELGADLANMGAYQAHASLADPHGSLVTWTVVEKGGFIVDASGRRFGDESQGYSSFAALELERAGPFHVIADARIRDLTAQGQSEYAELVANKGVLEFDTIQALGDRCGIEPVQLARTLGHAVAAAAGEEADSWGRSQWGGGPLRPPYTAMRISAALFHTQGGLRVDPEGRVLRKDGSIIPGLYAGGGAAAGISGARGSQGYMSGNGLLSALGLGYLAGRCAAGQLSREACS</sequence>
<evidence type="ECO:0000259" key="5">
    <source>
        <dbReference type="Pfam" id="PF00890"/>
    </source>
</evidence>
<evidence type="ECO:0000256" key="2">
    <source>
        <dbReference type="ARBA" id="ARBA00022630"/>
    </source>
</evidence>
<protein>
    <submittedName>
        <fullName evidence="6">FAD-binding protein</fullName>
    </submittedName>
</protein>
<accession>A0ABV8P085</accession>
<evidence type="ECO:0000256" key="4">
    <source>
        <dbReference type="ARBA" id="ARBA00023002"/>
    </source>
</evidence>
<name>A0ABV8P085_9BURK</name>
<evidence type="ECO:0000313" key="6">
    <source>
        <dbReference type="EMBL" id="MFC4201453.1"/>
    </source>
</evidence>
<dbReference type="InterPro" id="IPR050315">
    <property type="entry name" value="FAD-oxidoreductase_2"/>
</dbReference>
<evidence type="ECO:0000256" key="1">
    <source>
        <dbReference type="ARBA" id="ARBA00001974"/>
    </source>
</evidence>
<dbReference type="PANTHER" id="PTHR43400">
    <property type="entry name" value="FUMARATE REDUCTASE"/>
    <property type="match status" value="1"/>
</dbReference>
<dbReference type="RefSeq" id="WP_217963191.1">
    <property type="nucleotide sequence ID" value="NZ_JAHTBN010000002.1"/>
</dbReference>
<evidence type="ECO:0000256" key="3">
    <source>
        <dbReference type="ARBA" id="ARBA00022827"/>
    </source>
</evidence>
<feature type="domain" description="FAD-dependent oxidoreductase 2 FAD-binding" evidence="5">
    <location>
        <begin position="14"/>
        <end position="436"/>
    </location>
</feature>